<dbReference type="PANTHER" id="PTHR12561:SF3">
    <property type="entry name" value="LIPOYLTRANSFERASE 1, MITOCHONDRIAL"/>
    <property type="match status" value="1"/>
</dbReference>
<evidence type="ECO:0000256" key="5">
    <source>
        <dbReference type="ARBA" id="ARBA00022741"/>
    </source>
</evidence>
<dbReference type="GO" id="GO:0016979">
    <property type="term" value="F:lipoate-protein ligase activity"/>
    <property type="evidence" value="ECO:0007669"/>
    <property type="project" value="UniProtKB-EC"/>
</dbReference>
<evidence type="ECO:0000256" key="4">
    <source>
        <dbReference type="ARBA" id="ARBA00022598"/>
    </source>
</evidence>
<accession>A0A222EPK4</accession>
<keyword evidence="5" id="KW-0547">Nucleotide-binding</keyword>
<dbReference type="GO" id="GO:0009249">
    <property type="term" value="P:protein lipoylation"/>
    <property type="evidence" value="ECO:0007669"/>
    <property type="project" value="InterPro"/>
</dbReference>
<name>A0A222EPK4_9MOLU</name>
<dbReference type="InterPro" id="IPR004143">
    <property type="entry name" value="BPL_LPL_catalytic"/>
</dbReference>
<dbReference type="AlphaFoldDB" id="A0A222EPK4"/>
<comment type="catalytic activity">
    <reaction evidence="7">
        <text>L-lysyl-[lipoyl-carrier protein] + (R)-lipoate + ATP = N(6)-[(R)-lipoyl]-L-lysyl-[lipoyl-carrier protein] + AMP + diphosphate + H(+)</text>
        <dbReference type="Rhea" id="RHEA:49288"/>
        <dbReference type="Rhea" id="RHEA-COMP:10500"/>
        <dbReference type="Rhea" id="RHEA-COMP:10502"/>
        <dbReference type="ChEBI" id="CHEBI:15378"/>
        <dbReference type="ChEBI" id="CHEBI:29969"/>
        <dbReference type="ChEBI" id="CHEBI:30616"/>
        <dbReference type="ChEBI" id="CHEBI:33019"/>
        <dbReference type="ChEBI" id="CHEBI:83088"/>
        <dbReference type="ChEBI" id="CHEBI:83099"/>
        <dbReference type="ChEBI" id="CHEBI:456215"/>
        <dbReference type="EC" id="6.3.1.20"/>
    </reaction>
</comment>
<dbReference type="GO" id="GO:0017118">
    <property type="term" value="F:lipoyltransferase activity"/>
    <property type="evidence" value="ECO:0007669"/>
    <property type="project" value="TreeGrafter"/>
</dbReference>
<evidence type="ECO:0000256" key="6">
    <source>
        <dbReference type="ARBA" id="ARBA00022840"/>
    </source>
</evidence>
<dbReference type="InterPro" id="IPR019491">
    <property type="entry name" value="Lipoate_protein_ligase_C"/>
</dbReference>
<dbReference type="Gene3D" id="3.30.390.50">
    <property type="entry name" value="CO dehydrogenase flavoprotein, C-terminal domain"/>
    <property type="match status" value="1"/>
</dbReference>
<gene>
    <name evidence="9" type="primary">lplA</name>
    <name evidence="9" type="ORF">SCORR_v1c04300</name>
</gene>
<dbReference type="GO" id="GO:0005737">
    <property type="term" value="C:cytoplasm"/>
    <property type="evidence" value="ECO:0007669"/>
    <property type="project" value="TreeGrafter"/>
</dbReference>
<dbReference type="Pfam" id="PF10437">
    <property type="entry name" value="Lip_prot_lig_C"/>
    <property type="match status" value="1"/>
</dbReference>
<dbReference type="OrthoDB" id="9788148at2"/>
<evidence type="ECO:0000256" key="3">
    <source>
        <dbReference type="ARBA" id="ARBA00012367"/>
    </source>
</evidence>
<dbReference type="PROSITE" id="PS51733">
    <property type="entry name" value="BPL_LPL_CATALYTIC"/>
    <property type="match status" value="1"/>
</dbReference>
<dbReference type="EMBL" id="CP022535">
    <property type="protein sequence ID" value="ASP28204.1"/>
    <property type="molecule type" value="Genomic_DNA"/>
</dbReference>
<dbReference type="UniPathway" id="UPA00537">
    <property type="reaction ID" value="UER00594"/>
</dbReference>
<dbReference type="Proteomes" id="UP000203229">
    <property type="component" value="Chromosome"/>
</dbReference>
<comment type="pathway">
    <text evidence="1">Protein modification; protein lipoylation via exogenous pathway; protein N(6)-(lipoyl)lysine from lipoate: step 2/2.</text>
</comment>
<keyword evidence="6" id="KW-0067">ATP-binding</keyword>
<dbReference type="EC" id="6.3.1.20" evidence="3"/>
<reference evidence="9 10" key="1">
    <citation type="submission" date="2017-07" db="EMBL/GenBank/DDBJ databases">
        <title>Complete genome sequence of Spiroplasma corruscae EC-1 (DSM 19793).</title>
        <authorList>
            <person name="Tsai Y.-M."/>
            <person name="Lo W.-S."/>
            <person name="Kuo C.-H."/>
        </authorList>
    </citation>
    <scope>NUCLEOTIDE SEQUENCE [LARGE SCALE GENOMIC DNA]</scope>
    <source>
        <strain evidence="9 10">EC-1</strain>
    </source>
</reference>
<sequence>MYIYKSNSFNPKYNLATEDYLTRSQEYKDPILFLWQNDNTIVVGRNQNLASEINLQTTEADNVNIIRRNTGGGTVFQDLGNMNFSIIYTDEDNKGVSMFAETLEPVIKTLNRMGVDAKFSGRNDIVLNGKKISGNAMLKYKNRFLQHGTILFNANLDKLAKYLTVDKAKILSKNIASIVARVTNINSEVENKIEIQDFWEELIKTYEMQGEIKYLTLNEKDLKEIDRLFNEKYNDPNWTFTKNATFDYVHKTRLEGKGSFEIYQNVVDNVIKDIKIYGDFLGYSGTEELETKLKNTPYKASEIRKVIESVNIKDIFGENIEVQDILDLLIQ</sequence>
<dbReference type="PANTHER" id="PTHR12561">
    <property type="entry name" value="LIPOATE-PROTEIN LIGASE"/>
    <property type="match status" value="1"/>
</dbReference>
<evidence type="ECO:0000313" key="10">
    <source>
        <dbReference type="Proteomes" id="UP000203229"/>
    </source>
</evidence>
<dbReference type="NCBIfam" id="TIGR00545">
    <property type="entry name" value="lipoyltrans"/>
    <property type="match status" value="1"/>
</dbReference>
<feature type="domain" description="BPL/LPL catalytic" evidence="8">
    <location>
        <begin position="26"/>
        <end position="214"/>
    </location>
</feature>
<organism evidence="9 10">
    <name type="scientific">Spiroplasma corruscae</name>
    <dbReference type="NCBI Taxonomy" id="216934"/>
    <lineage>
        <taxon>Bacteria</taxon>
        <taxon>Bacillati</taxon>
        <taxon>Mycoplasmatota</taxon>
        <taxon>Mollicutes</taxon>
        <taxon>Entomoplasmatales</taxon>
        <taxon>Spiroplasmataceae</taxon>
        <taxon>Spiroplasma</taxon>
    </lineage>
</organism>
<evidence type="ECO:0000256" key="1">
    <source>
        <dbReference type="ARBA" id="ARBA00005085"/>
    </source>
</evidence>
<dbReference type="CDD" id="cd16443">
    <property type="entry name" value="LplA"/>
    <property type="match status" value="1"/>
</dbReference>
<dbReference type="KEGG" id="scou:SCORR_v1c04300"/>
<protein>
    <recommendedName>
        <fullName evidence="3">lipoate--protein ligase</fullName>
        <ecNumber evidence="3">6.3.1.20</ecNumber>
    </recommendedName>
</protein>
<evidence type="ECO:0000259" key="8">
    <source>
        <dbReference type="PROSITE" id="PS51733"/>
    </source>
</evidence>
<comment type="pathway">
    <text evidence="2">Protein modification; protein lipoylation via exogenous pathway; protein N(6)-(lipoyl)lysine from lipoate: step 1/2.</text>
</comment>
<dbReference type="SUPFAM" id="SSF55681">
    <property type="entry name" value="Class II aaRS and biotin synthetases"/>
    <property type="match status" value="1"/>
</dbReference>
<evidence type="ECO:0000256" key="7">
    <source>
        <dbReference type="ARBA" id="ARBA00048037"/>
    </source>
</evidence>
<dbReference type="InterPro" id="IPR045864">
    <property type="entry name" value="aa-tRNA-synth_II/BPL/LPL"/>
</dbReference>
<dbReference type="Gene3D" id="3.30.930.10">
    <property type="entry name" value="Bira Bifunctional Protein, Domain 2"/>
    <property type="match status" value="1"/>
</dbReference>
<proteinExistence type="predicted"/>
<evidence type="ECO:0000313" key="9">
    <source>
        <dbReference type="EMBL" id="ASP28204.1"/>
    </source>
</evidence>
<keyword evidence="10" id="KW-1185">Reference proteome</keyword>
<dbReference type="RefSeq" id="WP_094048723.1">
    <property type="nucleotide sequence ID" value="NZ_CP022535.1"/>
</dbReference>
<dbReference type="Pfam" id="PF21948">
    <property type="entry name" value="LplA-B_cat"/>
    <property type="match status" value="1"/>
</dbReference>
<dbReference type="SUPFAM" id="SSF82649">
    <property type="entry name" value="SufE/NifU"/>
    <property type="match status" value="1"/>
</dbReference>
<dbReference type="InterPro" id="IPR004562">
    <property type="entry name" value="LipoylTrfase_LipoateP_Ligase"/>
</dbReference>
<evidence type="ECO:0000256" key="2">
    <source>
        <dbReference type="ARBA" id="ARBA00005124"/>
    </source>
</evidence>
<keyword evidence="4 9" id="KW-0436">Ligase</keyword>
<dbReference type="GO" id="GO:0005524">
    <property type="term" value="F:ATP binding"/>
    <property type="evidence" value="ECO:0007669"/>
    <property type="project" value="UniProtKB-KW"/>
</dbReference>